<dbReference type="SUPFAM" id="SSF52540">
    <property type="entry name" value="P-loop containing nucleoside triphosphate hydrolases"/>
    <property type="match status" value="1"/>
</dbReference>
<evidence type="ECO:0000256" key="2">
    <source>
        <dbReference type="ARBA" id="ARBA00022448"/>
    </source>
</evidence>
<organism evidence="6 7">
    <name type="scientific">Kocuria dechangensis</name>
    <dbReference type="NCBI Taxonomy" id="1176249"/>
    <lineage>
        <taxon>Bacteria</taxon>
        <taxon>Bacillati</taxon>
        <taxon>Actinomycetota</taxon>
        <taxon>Actinomycetes</taxon>
        <taxon>Micrococcales</taxon>
        <taxon>Micrococcaceae</taxon>
        <taxon>Kocuria</taxon>
    </lineage>
</organism>
<gene>
    <name evidence="6" type="ORF">GCM10011374_22810</name>
</gene>
<dbReference type="PANTHER" id="PTHR43335:SF4">
    <property type="entry name" value="ABC TRANSPORTER, ATP-BINDING PROTEIN"/>
    <property type="match status" value="1"/>
</dbReference>
<dbReference type="PANTHER" id="PTHR43335">
    <property type="entry name" value="ABC TRANSPORTER, ATP-BINDING PROTEIN"/>
    <property type="match status" value="1"/>
</dbReference>
<reference evidence="6" key="2">
    <citation type="submission" date="2020-09" db="EMBL/GenBank/DDBJ databases">
        <authorList>
            <person name="Sun Q."/>
            <person name="Zhou Y."/>
        </authorList>
    </citation>
    <scope>NUCLEOTIDE SEQUENCE</scope>
    <source>
        <strain evidence="6">CGMCC 1.12187</strain>
    </source>
</reference>
<dbReference type="GO" id="GO:0016887">
    <property type="term" value="F:ATP hydrolysis activity"/>
    <property type="evidence" value="ECO:0007669"/>
    <property type="project" value="InterPro"/>
</dbReference>
<evidence type="ECO:0000256" key="1">
    <source>
        <dbReference type="ARBA" id="ARBA00005417"/>
    </source>
</evidence>
<evidence type="ECO:0000256" key="3">
    <source>
        <dbReference type="ARBA" id="ARBA00022741"/>
    </source>
</evidence>
<dbReference type="InterPro" id="IPR017871">
    <property type="entry name" value="ABC_transporter-like_CS"/>
</dbReference>
<accession>A0A917GWG1</accession>
<keyword evidence="2" id="KW-0813">Transport</keyword>
<comment type="caution">
    <text evidence="6">The sequence shown here is derived from an EMBL/GenBank/DDBJ whole genome shotgun (WGS) entry which is preliminary data.</text>
</comment>
<comment type="similarity">
    <text evidence="1">Belongs to the ABC transporter superfamily.</text>
</comment>
<protein>
    <submittedName>
        <fullName evidence="6">Multidrug ABC transporter ATPase</fullName>
    </submittedName>
</protein>
<evidence type="ECO:0000256" key="4">
    <source>
        <dbReference type="ARBA" id="ARBA00022840"/>
    </source>
</evidence>
<dbReference type="Gene3D" id="3.40.50.300">
    <property type="entry name" value="P-loop containing nucleotide triphosphate hydrolases"/>
    <property type="match status" value="1"/>
</dbReference>
<dbReference type="InterPro" id="IPR003439">
    <property type="entry name" value="ABC_transporter-like_ATP-bd"/>
</dbReference>
<sequence length="320" mass="33870">MDGPDGSAGAAGGPPRVLLHEVSKRYGPVSAVDSVSLSIGAGEVYALLGLNGAGKTTLLRLLLGMVRPSGGTAALLGRPVGDRRTWARVGYLVETPSAYPELTVRENLEVVRYLRRLPDRTAVDDAVERFGLTAYADRRARALSLGNLQRLGLAKALLHRPELVVLDEPVNGLDPAGVAEIRALLAGLAREHGATVLLSSHLLGEVARIATRIGVLHEGRLVEELDAAALARRVHRHVRVTTRDDARAADALTRAGLAPRRVPGAVLLEDAWSRDRPDAVATVLVRSGVPPTGLAVVQEDLESHFLRVVGADPAGSPGDR</sequence>
<evidence type="ECO:0000313" key="6">
    <source>
        <dbReference type="EMBL" id="GGG59358.1"/>
    </source>
</evidence>
<name>A0A917GWG1_9MICC</name>
<dbReference type="PROSITE" id="PS00211">
    <property type="entry name" value="ABC_TRANSPORTER_1"/>
    <property type="match status" value="1"/>
</dbReference>
<dbReference type="Pfam" id="PF00005">
    <property type="entry name" value="ABC_tran"/>
    <property type="match status" value="1"/>
</dbReference>
<dbReference type="PROSITE" id="PS50893">
    <property type="entry name" value="ABC_TRANSPORTER_2"/>
    <property type="match status" value="1"/>
</dbReference>
<evidence type="ECO:0000259" key="5">
    <source>
        <dbReference type="PROSITE" id="PS50893"/>
    </source>
</evidence>
<keyword evidence="3" id="KW-0547">Nucleotide-binding</keyword>
<keyword evidence="4" id="KW-0067">ATP-binding</keyword>
<dbReference type="EMBL" id="BMEQ01000011">
    <property type="protein sequence ID" value="GGG59358.1"/>
    <property type="molecule type" value="Genomic_DNA"/>
</dbReference>
<evidence type="ECO:0000313" key="7">
    <source>
        <dbReference type="Proteomes" id="UP000638848"/>
    </source>
</evidence>
<feature type="domain" description="ABC transporter" evidence="5">
    <location>
        <begin position="17"/>
        <end position="243"/>
    </location>
</feature>
<dbReference type="GO" id="GO:0005524">
    <property type="term" value="F:ATP binding"/>
    <property type="evidence" value="ECO:0007669"/>
    <property type="project" value="UniProtKB-KW"/>
</dbReference>
<dbReference type="RefSeq" id="WP_229741792.1">
    <property type="nucleotide sequence ID" value="NZ_BMEQ01000011.1"/>
</dbReference>
<dbReference type="InterPro" id="IPR027417">
    <property type="entry name" value="P-loop_NTPase"/>
</dbReference>
<dbReference type="AlphaFoldDB" id="A0A917GWG1"/>
<reference evidence="6" key="1">
    <citation type="journal article" date="2014" name="Int. J. Syst. Evol. Microbiol.">
        <title>Complete genome sequence of Corynebacterium casei LMG S-19264T (=DSM 44701T), isolated from a smear-ripened cheese.</title>
        <authorList>
            <consortium name="US DOE Joint Genome Institute (JGI-PGF)"/>
            <person name="Walter F."/>
            <person name="Albersmeier A."/>
            <person name="Kalinowski J."/>
            <person name="Ruckert C."/>
        </authorList>
    </citation>
    <scope>NUCLEOTIDE SEQUENCE</scope>
    <source>
        <strain evidence="6">CGMCC 1.12187</strain>
    </source>
</reference>
<dbReference type="InterPro" id="IPR003593">
    <property type="entry name" value="AAA+_ATPase"/>
</dbReference>
<proteinExistence type="inferred from homology"/>
<dbReference type="Proteomes" id="UP000638848">
    <property type="component" value="Unassembled WGS sequence"/>
</dbReference>
<keyword evidence="7" id="KW-1185">Reference proteome</keyword>
<dbReference type="SMART" id="SM00382">
    <property type="entry name" value="AAA"/>
    <property type="match status" value="1"/>
</dbReference>